<evidence type="ECO:0000313" key="2">
    <source>
        <dbReference type="Proteomes" id="UP001279734"/>
    </source>
</evidence>
<accession>A0AAD3TJF0</accession>
<proteinExistence type="predicted"/>
<reference evidence="1" key="1">
    <citation type="submission" date="2023-05" db="EMBL/GenBank/DDBJ databases">
        <title>Nepenthes gracilis genome sequencing.</title>
        <authorList>
            <person name="Fukushima K."/>
        </authorList>
    </citation>
    <scope>NUCLEOTIDE SEQUENCE</scope>
    <source>
        <strain evidence="1">SING2019-196</strain>
    </source>
</reference>
<protein>
    <submittedName>
        <fullName evidence="1">Uncharacterized protein</fullName>
    </submittedName>
</protein>
<comment type="caution">
    <text evidence="1">The sequence shown here is derived from an EMBL/GenBank/DDBJ whole genome shotgun (WGS) entry which is preliminary data.</text>
</comment>
<dbReference type="AlphaFoldDB" id="A0AAD3TJF0"/>
<gene>
    <name evidence="1" type="ORF">Nepgr_032851</name>
</gene>
<sequence>MANLREEMRALGLDIHQLSEFNRDFEKQEVLVHIKTRRRLAEVVRFPAKLPAATTDCTKKRRRRRKVGELIKL</sequence>
<dbReference type="Proteomes" id="UP001279734">
    <property type="component" value="Unassembled WGS sequence"/>
</dbReference>
<dbReference type="EMBL" id="BSYO01000039">
    <property type="protein sequence ID" value="GMH31008.1"/>
    <property type="molecule type" value="Genomic_DNA"/>
</dbReference>
<organism evidence="1 2">
    <name type="scientific">Nepenthes gracilis</name>
    <name type="common">Slender pitcher plant</name>
    <dbReference type="NCBI Taxonomy" id="150966"/>
    <lineage>
        <taxon>Eukaryota</taxon>
        <taxon>Viridiplantae</taxon>
        <taxon>Streptophyta</taxon>
        <taxon>Embryophyta</taxon>
        <taxon>Tracheophyta</taxon>
        <taxon>Spermatophyta</taxon>
        <taxon>Magnoliopsida</taxon>
        <taxon>eudicotyledons</taxon>
        <taxon>Gunneridae</taxon>
        <taxon>Pentapetalae</taxon>
        <taxon>Caryophyllales</taxon>
        <taxon>Nepenthaceae</taxon>
        <taxon>Nepenthes</taxon>
    </lineage>
</organism>
<keyword evidence="2" id="KW-1185">Reference proteome</keyword>
<name>A0AAD3TJF0_NEPGR</name>
<evidence type="ECO:0000313" key="1">
    <source>
        <dbReference type="EMBL" id="GMH31008.1"/>
    </source>
</evidence>